<dbReference type="InterPro" id="IPR006311">
    <property type="entry name" value="TAT_signal"/>
</dbReference>
<name>W0I226_9GAMM</name>
<proteinExistence type="predicted"/>
<sequence length="89" mass="9752">MKRSPPASGTRRRFFIGNGAAHAHFRGSSARIPQAARATSSRREPNTPRGAARRHRRERTTPRARTFTGRLGRQGRGAGGHTHGVMGRV</sequence>
<gene>
    <name evidence="2" type="ORF">Sant_3496</name>
</gene>
<keyword evidence="3" id="KW-1185">Reference proteome</keyword>
<dbReference type="AlphaFoldDB" id="W0I226"/>
<dbReference type="PROSITE" id="PS51318">
    <property type="entry name" value="TAT"/>
    <property type="match status" value="1"/>
</dbReference>
<feature type="region of interest" description="Disordered" evidence="1">
    <location>
        <begin position="25"/>
        <end position="89"/>
    </location>
</feature>
<evidence type="ECO:0000313" key="2">
    <source>
        <dbReference type="EMBL" id="AHF78483.1"/>
    </source>
</evidence>
<evidence type="ECO:0000256" key="1">
    <source>
        <dbReference type="SAM" id="MobiDB-lite"/>
    </source>
</evidence>
<dbReference type="Proteomes" id="UP000019028">
    <property type="component" value="Chromosome"/>
</dbReference>
<feature type="compositionally biased region" description="Gly residues" evidence="1">
    <location>
        <begin position="72"/>
        <end position="82"/>
    </location>
</feature>
<dbReference type="KEGG" id="sod:Sant_3496"/>
<organism evidence="2 3">
    <name type="scientific">Sodalis praecaptivus</name>
    <dbReference type="NCBI Taxonomy" id="1239307"/>
    <lineage>
        <taxon>Bacteria</taxon>
        <taxon>Pseudomonadati</taxon>
        <taxon>Pseudomonadota</taxon>
        <taxon>Gammaproteobacteria</taxon>
        <taxon>Enterobacterales</taxon>
        <taxon>Bruguierivoracaceae</taxon>
        <taxon>Sodalis</taxon>
    </lineage>
</organism>
<accession>W0I226</accession>
<protein>
    <submittedName>
        <fullName evidence="2">Uncharacterized protein</fullName>
    </submittedName>
</protein>
<dbReference type="EMBL" id="CP006569">
    <property type="protein sequence ID" value="AHF78483.1"/>
    <property type="molecule type" value="Genomic_DNA"/>
</dbReference>
<reference evidence="2 3" key="1">
    <citation type="journal article" date="2014" name="Genome Biol. Evol.">
        <title>Genome degeneration and adaptation in a nascent stage of symbiosis.</title>
        <authorList>
            <person name="Oakeson K.F."/>
            <person name="Gil R."/>
            <person name="Clayton A.L."/>
            <person name="Dunn D.M."/>
            <person name="von Niederhausern A.C."/>
            <person name="Hamil C."/>
            <person name="Aoyagi A."/>
            <person name="Duval B."/>
            <person name="Baca A."/>
            <person name="Silva F.J."/>
            <person name="Vallier A."/>
            <person name="Jackson D.G."/>
            <person name="Latorre A."/>
            <person name="Weiss R.B."/>
            <person name="Heddi A."/>
            <person name="Moya A."/>
            <person name="Dale C."/>
        </authorList>
    </citation>
    <scope>NUCLEOTIDE SEQUENCE [LARGE SCALE GENOMIC DNA]</scope>
    <source>
        <strain evidence="2 3">HS1</strain>
    </source>
</reference>
<evidence type="ECO:0000313" key="3">
    <source>
        <dbReference type="Proteomes" id="UP000019028"/>
    </source>
</evidence>
<dbReference type="HOGENOM" id="CLU_2453014_0_0_6"/>